<dbReference type="EMBL" id="UYSU01034552">
    <property type="protein sequence ID" value="VDL94634.1"/>
    <property type="molecule type" value="Genomic_DNA"/>
</dbReference>
<dbReference type="WBParaSite" id="SSLN_0000857601-mRNA-1">
    <property type="protein sequence ID" value="SSLN_0000857601-mRNA-1"/>
    <property type="gene ID" value="SSLN_0000857601"/>
</dbReference>
<evidence type="ECO:0000313" key="2">
    <source>
        <dbReference type="Proteomes" id="UP000275846"/>
    </source>
</evidence>
<evidence type="ECO:0000313" key="3">
    <source>
        <dbReference type="WBParaSite" id="SSLN_0000857601-mRNA-1"/>
    </source>
</evidence>
<reference evidence="1 2" key="2">
    <citation type="submission" date="2018-11" db="EMBL/GenBank/DDBJ databases">
        <authorList>
            <consortium name="Pathogen Informatics"/>
        </authorList>
    </citation>
    <scope>NUCLEOTIDE SEQUENCE [LARGE SCALE GENOMIC DNA]</scope>
    <source>
        <strain evidence="1 2">NST_G2</strain>
    </source>
</reference>
<protein>
    <submittedName>
        <fullName evidence="3">TetR_C_7 domain-containing protein</fullName>
    </submittedName>
</protein>
<gene>
    <name evidence="1" type="ORF">SSLN_LOCUS8249</name>
</gene>
<dbReference type="AlphaFoldDB" id="A0A183SVK1"/>
<proteinExistence type="predicted"/>
<name>A0A183SVK1_SCHSO</name>
<accession>A0A183SVK1</accession>
<sequence length="79" mass="8692">MCATEDFEGILLDDISQMTLSCLNGGAIIWSMPVLQFLGYLVAEIQSQQLNLTKEDLTYLAVTYLEAFVGVEVGASSRR</sequence>
<evidence type="ECO:0000313" key="1">
    <source>
        <dbReference type="EMBL" id="VDL94634.1"/>
    </source>
</evidence>
<keyword evidence="2" id="KW-1185">Reference proteome</keyword>
<dbReference type="Proteomes" id="UP000275846">
    <property type="component" value="Unassembled WGS sequence"/>
</dbReference>
<reference evidence="3" key="1">
    <citation type="submission" date="2016-06" db="UniProtKB">
        <authorList>
            <consortium name="WormBaseParasite"/>
        </authorList>
    </citation>
    <scope>IDENTIFICATION</scope>
</reference>
<organism evidence="3">
    <name type="scientific">Schistocephalus solidus</name>
    <name type="common">Tapeworm</name>
    <dbReference type="NCBI Taxonomy" id="70667"/>
    <lineage>
        <taxon>Eukaryota</taxon>
        <taxon>Metazoa</taxon>
        <taxon>Spiralia</taxon>
        <taxon>Lophotrochozoa</taxon>
        <taxon>Platyhelminthes</taxon>
        <taxon>Cestoda</taxon>
        <taxon>Eucestoda</taxon>
        <taxon>Diphyllobothriidea</taxon>
        <taxon>Diphyllobothriidae</taxon>
        <taxon>Schistocephalus</taxon>
    </lineage>
</organism>